<evidence type="ECO:0000313" key="2">
    <source>
        <dbReference type="EMBL" id="KKS57118.1"/>
    </source>
</evidence>
<dbReference type="NCBIfam" id="TIGR01826">
    <property type="entry name" value="CofD_related"/>
    <property type="match status" value="1"/>
</dbReference>
<dbReference type="CDD" id="cd07187">
    <property type="entry name" value="YvcK_like"/>
    <property type="match status" value="1"/>
</dbReference>
<evidence type="ECO:0008006" key="4">
    <source>
        <dbReference type="Google" id="ProtNLM"/>
    </source>
</evidence>
<dbReference type="Proteomes" id="UP000034837">
    <property type="component" value="Unassembled WGS sequence"/>
</dbReference>
<keyword evidence="1" id="KW-0963">Cytoplasm</keyword>
<dbReference type="InterPro" id="IPR002882">
    <property type="entry name" value="CofD"/>
</dbReference>
<sequence length="316" mass="34949">MLKIVTIGGGNGQSVTLRALKKFLPHIQITSVVSVTDSGGSSGRLREKFNILPVGDILRVILALSSYPYLDLRHIFYKNRFSQGELQDHNAGNLLLTFLYQQSGSWLKAIEGFSEILKIEGRVLPVTLDLVNLCAELENGEIITGENNIDIPAFNCKIKKEKLWLEPAAAITPEANEAILQADYVFLGSGDLYTSIIPGLLVGGIQEALFKSSAKIVFIPNVANRETGETCGFRVSDYIGEIHKYLSRPVDFIIAHDAKIKSNAEHFAAKNWEPVEVDAGEWQKKYPVIFADLYAPNEAGMDWEKLVKPIGEILGF</sequence>
<proteinExistence type="predicted"/>
<organism evidence="2 3">
    <name type="scientific">Candidatus Magasanikbacteria bacterium GW2011_GWA2_42_32</name>
    <dbReference type="NCBI Taxonomy" id="1619039"/>
    <lineage>
        <taxon>Bacteria</taxon>
        <taxon>Candidatus Magasanikiibacteriota</taxon>
    </lineage>
</organism>
<dbReference type="InterPro" id="IPR010119">
    <property type="entry name" value="Gluconeogen_factor"/>
</dbReference>
<accession>A0A0G1D531</accession>
<protein>
    <recommendedName>
        <fullName evidence="4">Gluconeogenesis factor</fullName>
    </recommendedName>
</protein>
<dbReference type="Gene3D" id="3.40.50.10680">
    <property type="entry name" value="CofD-like domains"/>
    <property type="match status" value="1"/>
</dbReference>
<name>A0A0G1D531_9BACT</name>
<gene>
    <name evidence="2" type="ORF">UV20_C0003G0060</name>
</gene>
<dbReference type="PANTHER" id="PTHR30135:SF3">
    <property type="entry name" value="GLUCONEOGENESIS FACTOR-RELATED"/>
    <property type="match status" value="1"/>
</dbReference>
<evidence type="ECO:0000256" key="1">
    <source>
        <dbReference type="ARBA" id="ARBA00022490"/>
    </source>
</evidence>
<dbReference type="PANTHER" id="PTHR30135">
    <property type="entry name" value="UNCHARACTERIZED PROTEIN YVCK-RELATED"/>
    <property type="match status" value="1"/>
</dbReference>
<dbReference type="GO" id="GO:0043743">
    <property type="term" value="F:LPPG:FO 2-phospho-L-lactate transferase activity"/>
    <property type="evidence" value="ECO:0007669"/>
    <property type="project" value="InterPro"/>
</dbReference>
<dbReference type="Pfam" id="PF01933">
    <property type="entry name" value="CofD"/>
    <property type="match status" value="1"/>
</dbReference>
<dbReference type="InterPro" id="IPR038136">
    <property type="entry name" value="CofD-like_dom_sf"/>
</dbReference>
<reference evidence="2 3" key="1">
    <citation type="journal article" date="2015" name="Nature">
        <title>rRNA introns, odd ribosomes, and small enigmatic genomes across a large radiation of phyla.</title>
        <authorList>
            <person name="Brown C.T."/>
            <person name="Hug L.A."/>
            <person name="Thomas B.C."/>
            <person name="Sharon I."/>
            <person name="Castelle C.J."/>
            <person name="Singh A."/>
            <person name="Wilkins M.J."/>
            <person name="Williams K.H."/>
            <person name="Banfield J.F."/>
        </authorList>
    </citation>
    <scope>NUCLEOTIDE SEQUENCE [LARGE SCALE GENOMIC DNA]</scope>
</reference>
<dbReference type="AlphaFoldDB" id="A0A0G1D531"/>
<dbReference type="SUPFAM" id="SSF142338">
    <property type="entry name" value="CofD-like"/>
    <property type="match status" value="1"/>
</dbReference>
<comment type="caution">
    <text evidence="2">The sequence shown here is derived from an EMBL/GenBank/DDBJ whole genome shotgun (WGS) entry which is preliminary data.</text>
</comment>
<evidence type="ECO:0000313" key="3">
    <source>
        <dbReference type="Proteomes" id="UP000034837"/>
    </source>
</evidence>
<dbReference type="EMBL" id="LCDO01000003">
    <property type="protein sequence ID" value="KKS57118.1"/>
    <property type="molecule type" value="Genomic_DNA"/>
</dbReference>